<dbReference type="PANTHER" id="PTHR43686">
    <property type="entry name" value="SULFURTRANSFERASE-RELATED"/>
    <property type="match status" value="1"/>
</dbReference>
<dbReference type="Gene3D" id="3.40.640.10">
    <property type="entry name" value="Type I PLP-dependent aspartate aminotransferase-like (Major domain)"/>
    <property type="match status" value="1"/>
</dbReference>
<keyword evidence="3" id="KW-1185">Reference proteome</keyword>
<name>A0ABN9U008_9DINO</name>
<proteinExistence type="predicted"/>
<dbReference type="SUPFAM" id="SSF53383">
    <property type="entry name" value="PLP-dependent transferases"/>
    <property type="match status" value="1"/>
</dbReference>
<comment type="caution">
    <text evidence="2">The sequence shown here is derived from an EMBL/GenBank/DDBJ whole genome shotgun (WGS) entry which is preliminary data.</text>
</comment>
<organism evidence="2 3">
    <name type="scientific">Prorocentrum cordatum</name>
    <dbReference type="NCBI Taxonomy" id="2364126"/>
    <lineage>
        <taxon>Eukaryota</taxon>
        <taxon>Sar</taxon>
        <taxon>Alveolata</taxon>
        <taxon>Dinophyceae</taxon>
        <taxon>Prorocentrales</taxon>
        <taxon>Prorocentraceae</taxon>
        <taxon>Prorocentrum</taxon>
    </lineage>
</organism>
<reference evidence="2" key="1">
    <citation type="submission" date="2023-10" db="EMBL/GenBank/DDBJ databases">
        <authorList>
            <person name="Chen Y."/>
            <person name="Shah S."/>
            <person name="Dougan E. K."/>
            <person name="Thang M."/>
            <person name="Chan C."/>
        </authorList>
    </citation>
    <scope>NUCLEOTIDE SEQUENCE [LARGE SCALE GENOMIC DNA]</scope>
</reference>
<gene>
    <name evidence="2" type="ORF">PCOR1329_LOCUS43972</name>
</gene>
<dbReference type="InterPro" id="IPR015424">
    <property type="entry name" value="PyrdxlP-dep_Trfase"/>
</dbReference>
<dbReference type="InterPro" id="IPR015421">
    <property type="entry name" value="PyrdxlP-dep_Trfase_major"/>
</dbReference>
<evidence type="ECO:0000313" key="3">
    <source>
        <dbReference type="Proteomes" id="UP001189429"/>
    </source>
</evidence>
<dbReference type="Proteomes" id="UP001189429">
    <property type="component" value="Unassembled WGS sequence"/>
</dbReference>
<dbReference type="EMBL" id="CAUYUJ010015283">
    <property type="protein sequence ID" value="CAK0851985.1"/>
    <property type="molecule type" value="Genomic_DNA"/>
</dbReference>
<dbReference type="InterPro" id="IPR015422">
    <property type="entry name" value="PyrdxlP-dep_Trfase_small"/>
</dbReference>
<dbReference type="InterPro" id="IPR000192">
    <property type="entry name" value="Aminotrans_V_dom"/>
</dbReference>
<dbReference type="Pfam" id="PF00266">
    <property type="entry name" value="Aminotran_5"/>
    <property type="match status" value="1"/>
</dbReference>
<evidence type="ECO:0000259" key="1">
    <source>
        <dbReference type="Pfam" id="PF00266"/>
    </source>
</evidence>
<dbReference type="PANTHER" id="PTHR43686:SF1">
    <property type="entry name" value="AMINOTRAN_5 DOMAIN-CONTAINING PROTEIN"/>
    <property type="match status" value="1"/>
</dbReference>
<accession>A0ABN9U008</accession>
<dbReference type="Gene3D" id="3.90.1150.10">
    <property type="entry name" value="Aspartate Aminotransferase, domain 1"/>
    <property type="match status" value="1"/>
</dbReference>
<feature type="domain" description="Aminotransferase class V" evidence="1">
    <location>
        <begin position="29"/>
        <end position="406"/>
    </location>
</feature>
<evidence type="ECO:0000313" key="2">
    <source>
        <dbReference type="EMBL" id="CAK0851985.1"/>
    </source>
</evidence>
<sequence length="453" mass="49861">MQLVDLVRESVIGDNEEVEGPYGKKLITYADYTASGKALGFIEEYISQQVLPLYGNSHTQTSKTGRQTTLFMEEARTMIKDYTGCTKKDALVFVGSGCTAAANRLVQMLGLSASSEVKDVLQRDHPDMCRTVVFVSSHEHHSNLLPWRESLAEVVCIPDDPCTGNLSLVALEACLVKYADRPLKIGAFSAASNVTGIVEDVDAVSILLHRHGALAVWDYACSGPYVEIDMNARVEGAHTGAHKDAVFISPHKFVGGPQTPGVLIFKKELSGRRDRCSLPGGGSVFYVSSEEHVYLRHCEEREEAGTPALVGAIRCGLAFQLKHRIGCYRIAELDDGICQRVLSCMARHPSIHVLGSTSSRRLPIVSFMVHCQGMYLHYNYVCALLNDLFGIQVRGGCMCAGPYSQELLGIAPELSGRFLRELRKKEDNEVIRPGYVRLSLHYSMSEIEEQTIA</sequence>
<protein>
    <recommendedName>
        <fullName evidence="1">Aminotransferase class V domain-containing protein</fullName>
    </recommendedName>
</protein>